<evidence type="ECO:0000313" key="3">
    <source>
        <dbReference type="Proteomes" id="UP000683360"/>
    </source>
</evidence>
<keyword evidence="3" id="KW-1185">Reference proteome</keyword>
<name>A0A8S3RE73_MYTED</name>
<protein>
    <recommendedName>
        <fullName evidence="4">Tyr recombinase domain-containing protein</fullName>
    </recommendedName>
</protein>
<dbReference type="GO" id="GO:0006310">
    <property type="term" value="P:DNA recombination"/>
    <property type="evidence" value="ECO:0007669"/>
    <property type="project" value="UniProtKB-KW"/>
</dbReference>
<dbReference type="Gene3D" id="1.10.443.10">
    <property type="entry name" value="Intergrase catalytic core"/>
    <property type="match status" value="1"/>
</dbReference>
<reference evidence="2" key="1">
    <citation type="submission" date="2021-03" db="EMBL/GenBank/DDBJ databases">
        <authorList>
            <person name="Bekaert M."/>
        </authorList>
    </citation>
    <scope>NUCLEOTIDE SEQUENCE</scope>
</reference>
<dbReference type="GO" id="GO:0003677">
    <property type="term" value="F:DNA binding"/>
    <property type="evidence" value="ECO:0007669"/>
    <property type="project" value="InterPro"/>
</dbReference>
<evidence type="ECO:0000313" key="2">
    <source>
        <dbReference type="EMBL" id="CAG2205045.1"/>
    </source>
</evidence>
<dbReference type="GO" id="GO:0015074">
    <property type="term" value="P:DNA integration"/>
    <property type="evidence" value="ECO:0007669"/>
    <property type="project" value="InterPro"/>
</dbReference>
<dbReference type="SUPFAM" id="SSF56349">
    <property type="entry name" value="DNA breaking-rejoining enzymes"/>
    <property type="match status" value="1"/>
</dbReference>
<accession>A0A8S3RE73</accession>
<proteinExistence type="predicted"/>
<dbReference type="EMBL" id="CAJPWZ010001011">
    <property type="protein sequence ID" value="CAG2205045.1"/>
    <property type="molecule type" value="Genomic_DNA"/>
</dbReference>
<dbReference type="InterPro" id="IPR013762">
    <property type="entry name" value="Integrase-like_cat_sf"/>
</dbReference>
<comment type="caution">
    <text evidence="2">The sequence shown here is derived from an EMBL/GenBank/DDBJ whole genome shotgun (WGS) entry which is preliminary data.</text>
</comment>
<organism evidence="2 3">
    <name type="scientific">Mytilus edulis</name>
    <name type="common">Blue mussel</name>
    <dbReference type="NCBI Taxonomy" id="6550"/>
    <lineage>
        <taxon>Eukaryota</taxon>
        <taxon>Metazoa</taxon>
        <taxon>Spiralia</taxon>
        <taxon>Lophotrochozoa</taxon>
        <taxon>Mollusca</taxon>
        <taxon>Bivalvia</taxon>
        <taxon>Autobranchia</taxon>
        <taxon>Pteriomorphia</taxon>
        <taxon>Mytilida</taxon>
        <taxon>Mytiloidea</taxon>
        <taxon>Mytilidae</taxon>
        <taxon>Mytilinae</taxon>
        <taxon>Mytilus</taxon>
    </lineage>
</organism>
<gene>
    <name evidence="2" type="ORF">MEDL_19468</name>
</gene>
<evidence type="ECO:0000256" key="1">
    <source>
        <dbReference type="ARBA" id="ARBA00023172"/>
    </source>
</evidence>
<dbReference type="Proteomes" id="UP000683360">
    <property type="component" value="Unassembled WGS sequence"/>
</dbReference>
<dbReference type="InterPro" id="IPR011010">
    <property type="entry name" value="DNA_brk_join_enz"/>
</dbReference>
<evidence type="ECO:0008006" key="4">
    <source>
        <dbReference type="Google" id="ProtNLM"/>
    </source>
</evidence>
<dbReference type="AlphaFoldDB" id="A0A8S3RE73"/>
<sequence>MGTIMKDMASKCDLQGRKVNHSSRKTFGQTLLNGGRPLTCLTEVADLGGWKSIESVKSYVTPSIKQQQMASDTISSMLIPSTESNASISEADESVLDKLSPTGATCTSTSSEIYSSTVDVASIDTQLQSVHTSDLPLAAVPLGNSSVNINEQSTVNNLNMPTFDMSKINGILYGANISCGTFNFHFNANKQ</sequence>
<keyword evidence="1" id="KW-0233">DNA recombination</keyword>